<evidence type="ECO:0000313" key="2">
    <source>
        <dbReference type="Proteomes" id="UP001432099"/>
    </source>
</evidence>
<dbReference type="RefSeq" id="WP_338617298.1">
    <property type="nucleotide sequence ID" value="NZ_AP028127.1"/>
</dbReference>
<sequence>MTATIKSYFVCANSSRGFYNFFESNLQGVDHLYILKGGPGTGKSTLMKRIGADFYDLGYDVEFIYCSSDPHSLDGVLIPQLKVGIVDGTAPHVIEPTAPGAVEQYVNLGIAWDRAKLVPYKEAILDLKHQISTCYDLLYYKYAEALKIHDQWEKIYIDEMDFDLAPRFRAILCDALLDYKKEDHLPVVKHRFFGASTPNGSTDYIEDLTRGFKRYFIKGRPGTGKSTLLKELAKKSESLGYDTEIYHCSFDPESLDMVLIPKLNVCFFDSTAPHEYFPSVETDEIIDTYEALITPGTDEANAEALKQIEADYKATVKLGTVALGQAKALHDQLEEIYIQAMNFDIIEGIYVQLKEEIMDFIQ</sequence>
<organism evidence="1 2">
    <name type="scientific">Turicibacter faecis</name>
    <dbReference type="NCBI Taxonomy" id="2963365"/>
    <lineage>
        <taxon>Bacteria</taxon>
        <taxon>Bacillati</taxon>
        <taxon>Bacillota</taxon>
        <taxon>Erysipelotrichia</taxon>
        <taxon>Erysipelotrichales</taxon>
        <taxon>Turicibacteraceae</taxon>
        <taxon>Turicibacter</taxon>
    </lineage>
</organism>
<proteinExistence type="predicted"/>
<dbReference type="InterPro" id="IPR027417">
    <property type="entry name" value="P-loop_NTPase"/>
</dbReference>
<dbReference type="EMBL" id="AP028127">
    <property type="protein sequence ID" value="BEH91270.1"/>
    <property type="molecule type" value="Genomic_DNA"/>
</dbReference>
<protein>
    <recommendedName>
        <fullName evidence="3">ATPase</fullName>
    </recommendedName>
</protein>
<evidence type="ECO:0000313" key="1">
    <source>
        <dbReference type="EMBL" id="BEH91270.1"/>
    </source>
</evidence>
<accession>A0ABN6ZH58</accession>
<name>A0ABN6ZH58_9FIRM</name>
<keyword evidence="2" id="KW-1185">Reference proteome</keyword>
<dbReference type="Proteomes" id="UP001432099">
    <property type="component" value="Chromosome"/>
</dbReference>
<dbReference type="SUPFAM" id="SSF52540">
    <property type="entry name" value="P-loop containing nucleoside triphosphate hydrolases"/>
    <property type="match status" value="3"/>
</dbReference>
<gene>
    <name evidence="1" type="ORF">T23_13720</name>
</gene>
<reference evidence="1" key="1">
    <citation type="journal article" date="2024" name="Int. J. Syst. Evol. Microbiol.">
        <title>Turicibacter faecis sp. nov., isolated from faeces of heart failure mouse model.</title>
        <authorList>
            <person name="Imamura Y."/>
            <person name="Motooka D."/>
            <person name="Nakajima Y."/>
            <person name="Ito S."/>
            <person name="Kitakaze M."/>
            <person name="Iida T."/>
            <person name="Nakamura S."/>
        </authorList>
    </citation>
    <scope>NUCLEOTIDE SEQUENCE</scope>
    <source>
        <strain evidence="1">TC023</strain>
    </source>
</reference>
<evidence type="ECO:0008006" key="3">
    <source>
        <dbReference type="Google" id="ProtNLM"/>
    </source>
</evidence>